<feature type="compositionally biased region" description="Polar residues" evidence="1">
    <location>
        <begin position="23"/>
        <end position="38"/>
    </location>
</feature>
<proteinExistence type="predicted"/>
<protein>
    <submittedName>
        <fullName evidence="2">Uncharacterized protein</fullName>
    </submittedName>
</protein>
<gene>
    <name evidence="2" type="ORF">BD410DRAFT_430953</name>
</gene>
<dbReference type="OrthoDB" id="2884925at2759"/>
<sequence length="158" mass="17558">MAPVTRVMSAKVDSIDTHRTEDNASTFTGTTSASLPSQQLGRSSTQAYCAPLLEQPRASQTIPAANLPADVLLLIFNDLRDRSNDLPPWDWKCNPERSPSTIRVSLAWIRVTHVCQCWRQIALQCATLWTAVSDTQTDEIATRASRVPMVFISKLLFV</sequence>
<keyword evidence="3" id="KW-1185">Reference proteome</keyword>
<reference evidence="2 3" key="1">
    <citation type="submission" date="2018-06" db="EMBL/GenBank/DDBJ databases">
        <title>A transcriptomic atlas of mushroom development highlights an independent origin of complex multicellularity.</title>
        <authorList>
            <consortium name="DOE Joint Genome Institute"/>
            <person name="Krizsan K."/>
            <person name="Almasi E."/>
            <person name="Merenyi Z."/>
            <person name="Sahu N."/>
            <person name="Viragh M."/>
            <person name="Koszo T."/>
            <person name="Mondo S."/>
            <person name="Kiss B."/>
            <person name="Balint B."/>
            <person name="Kues U."/>
            <person name="Barry K."/>
            <person name="Hegedus J.C."/>
            <person name="Henrissat B."/>
            <person name="Johnson J."/>
            <person name="Lipzen A."/>
            <person name="Ohm R."/>
            <person name="Nagy I."/>
            <person name="Pangilinan J."/>
            <person name="Yan J."/>
            <person name="Xiong Y."/>
            <person name="Grigoriev I.V."/>
            <person name="Hibbett D.S."/>
            <person name="Nagy L.G."/>
        </authorList>
    </citation>
    <scope>NUCLEOTIDE SEQUENCE [LARGE SCALE GENOMIC DNA]</scope>
    <source>
        <strain evidence="2 3">SZMC22713</strain>
    </source>
</reference>
<accession>A0A4Y7QLC9</accession>
<organism evidence="2 3">
    <name type="scientific">Rickenella mellea</name>
    <dbReference type="NCBI Taxonomy" id="50990"/>
    <lineage>
        <taxon>Eukaryota</taxon>
        <taxon>Fungi</taxon>
        <taxon>Dikarya</taxon>
        <taxon>Basidiomycota</taxon>
        <taxon>Agaricomycotina</taxon>
        <taxon>Agaricomycetes</taxon>
        <taxon>Hymenochaetales</taxon>
        <taxon>Rickenellaceae</taxon>
        <taxon>Rickenella</taxon>
    </lineage>
</organism>
<dbReference type="Proteomes" id="UP000294933">
    <property type="component" value="Unassembled WGS sequence"/>
</dbReference>
<name>A0A4Y7QLC9_9AGAM</name>
<dbReference type="VEuPathDB" id="FungiDB:BD410DRAFT_430953"/>
<evidence type="ECO:0000256" key="1">
    <source>
        <dbReference type="SAM" id="MobiDB-lite"/>
    </source>
</evidence>
<evidence type="ECO:0000313" key="3">
    <source>
        <dbReference type="Proteomes" id="UP000294933"/>
    </source>
</evidence>
<evidence type="ECO:0000313" key="2">
    <source>
        <dbReference type="EMBL" id="TDL27639.1"/>
    </source>
</evidence>
<feature type="region of interest" description="Disordered" evidence="1">
    <location>
        <begin position="18"/>
        <end position="38"/>
    </location>
</feature>
<dbReference type="AlphaFoldDB" id="A0A4Y7QLC9"/>
<dbReference type="EMBL" id="ML170159">
    <property type="protein sequence ID" value="TDL27639.1"/>
    <property type="molecule type" value="Genomic_DNA"/>
</dbReference>